<evidence type="ECO:0000313" key="4">
    <source>
        <dbReference type="EMBL" id="MDR6331687.1"/>
    </source>
</evidence>
<dbReference type="EMBL" id="BSDO01000002">
    <property type="protein sequence ID" value="GLI22522.1"/>
    <property type="molecule type" value="Genomic_DNA"/>
</dbReference>
<name>A0A9W6CNQ0_XANFL</name>
<dbReference type="Proteomes" id="UP001144397">
    <property type="component" value="Unassembled WGS sequence"/>
</dbReference>
<proteinExistence type="predicted"/>
<evidence type="ECO:0000313" key="3">
    <source>
        <dbReference type="EMBL" id="GLI22522.1"/>
    </source>
</evidence>
<dbReference type="Gene3D" id="1.50.10.10">
    <property type="match status" value="1"/>
</dbReference>
<keyword evidence="6" id="KW-1185">Reference proteome</keyword>
<dbReference type="AlphaFoldDB" id="A0A9W6CNQ0"/>
<dbReference type="InterPro" id="IPR008928">
    <property type="entry name" value="6-hairpin_glycosidase_sf"/>
</dbReference>
<comment type="caution">
    <text evidence="3">The sequence shown here is derived from an EMBL/GenBank/DDBJ whole genome shotgun (WGS) entry which is preliminary data.</text>
</comment>
<feature type="domain" description="Mannosylglycerate hydrolase MGH1-like glycoside hydrolase" evidence="2">
    <location>
        <begin position="313"/>
        <end position="617"/>
    </location>
</feature>
<reference evidence="3" key="1">
    <citation type="submission" date="2022-12" db="EMBL/GenBank/DDBJ databases">
        <title>Reference genome sequencing for broad-spectrum identification of bacterial and archaeal isolates by mass spectrometry.</title>
        <authorList>
            <person name="Sekiguchi Y."/>
            <person name="Tourlousse D.M."/>
        </authorList>
    </citation>
    <scope>NUCLEOTIDE SEQUENCE</scope>
    <source>
        <strain evidence="3">301</strain>
    </source>
</reference>
<dbReference type="Proteomes" id="UP001245370">
    <property type="component" value="Unassembled WGS sequence"/>
</dbReference>
<sequence>MSPSDAAARAAAADPQEPGYAIAASASQIEAMPRTLKHDETFAVFDAHGDAVPGLASNHGLFHRDTRHLSQFFLTIDGVRPLLLGSTVRDDNATLSCDLTNPDLPARNGEGELAHDLIHLRRSRFLFRGACHECLSVRNFDGETRTFEIGLFFDADFVDLFEVRGSHRAKRGRMAAPVVGESHVVLSYRGLDEHTRTTRLAFAPRPSVLRADRALYRLTLKPGEGFVIFAEIRCDGAEPERDARQAFRLGLKDIRADMRIRTARSAGVSSSNDHFNEGLRRAVSDLNVLITDLPEGPYPYAGVPWFSTVFGRDAIITAFETLWLTPSLARGVLLHLAANQATTFDPEADAEPGKILHEVRFGEMAELGEVPFRRYYGSIDSTPLFVMLAGAYVERTGDVETVRMLWPAIEAALGWMREHGDRDGDGFIEYVRRRGDGLVNQGWKDSHDSIFHADGRLAKGPIALVEVQGYAYAAWNAAAAIARVLGAPEAAETYAARARDLRAAFDAAFFDPALGTYVLALDGDKAPCRVRTSNAGHALFSGIALPERAEAVAATLMNSSSFSGWGVRTLAAGEARFNPMSYHNGSVWPHDNAVVALGLARYGFRAEAARIFEGLFRASVYFDLRRIPELFCGFARQRNRGPVGYPVACAPQAWAAAAPLALLQASLGLSFDVAERRAVFERPMLPAFLDTLTLTGLSVADGHIDVKVERVKASAALSVIDRQGDVGIRVES</sequence>
<dbReference type="EMBL" id="JAVDPY010000001">
    <property type="protein sequence ID" value="MDR6331687.1"/>
    <property type="molecule type" value="Genomic_DNA"/>
</dbReference>
<dbReference type="Pfam" id="PF22422">
    <property type="entry name" value="MGH1-like_GH"/>
    <property type="match status" value="1"/>
</dbReference>
<dbReference type="GO" id="GO:0005975">
    <property type="term" value="P:carbohydrate metabolic process"/>
    <property type="evidence" value="ECO:0007669"/>
    <property type="project" value="InterPro"/>
</dbReference>
<evidence type="ECO:0000259" key="1">
    <source>
        <dbReference type="Pfam" id="PF14742"/>
    </source>
</evidence>
<dbReference type="SUPFAM" id="SSF48208">
    <property type="entry name" value="Six-hairpin glycosidases"/>
    <property type="match status" value="1"/>
</dbReference>
<accession>A0A9W6CNQ0</accession>
<dbReference type="GeneID" id="95762986"/>
<evidence type="ECO:0000259" key="2">
    <source>
        <dbReference type="Pfam" id="PF22422"/>
    </source>
</evidence>
<protein>
    <submittedName>
        <fullName evidence="3">Amylo-alpha-1,6-glucosidase</fullName>
    </submittedName>
    <submittedName>
        <fullName evidence="4">Glycogen debranching enzyme</fullName>
    </submittedName>
</protein>
<organism evidence="3 5">
    <name type="scientific">Xanthobacter flavus</name>
    <dbReference type="NCBI Taxonomy" id="281"/>
    <lineage>
        <taxon>Bacteria</taxon>
        <taxon>Pseudomonadati</taxon>
        <taxon>Pseudomonadota</taxon>
        <taxon>Alphaproteobacteria</taxon>
        <taxon>Hyphomicrobiales</taxon>
        <taxon>Xanthobacteraceae</taxon>
        <taxon>Xanthobacter</taxon>
    </lineage>
</organism>
<evidence type="ECO:0000313" key="6">
    <source>
        <dbReference type="Proteomes" id="UP001245370"/>
    </source>
</evidence>
<dbReference type="InterPro" id="IPR054491">
    <property type="entry name" value="MGH1-like_GH"/>
</dbReference>
<dbReference type="InterPro" id="IPR032856">
    <property type="entry name" value="GDE_N_bis"/>
</dbReference>
<evidence type="ECO:0000313" key="5">
    <source>
        <dbReference type="Proteomes" id="UP001144397"/>
    </source>
</evidence>
<dbReference type="InterPro" id="IPR012341">
    <property type="entry name" value="6hp_glycosidase-like_sf"/>
</dbReference>
<dbReference type="RefSeq" id="WP_281807486.1">
    <property type="nucleotide sequence ID" value="NZ_BSDO01000002.1"/>
</dbReference>
<feature type="domain" description="Putative glycogen debranching enzyme N-terminal" evidence="1">
    <location>
        <begin position="36"/>
        <end position="228"/>
    </location>
</feature>
<dbReference type="Pfam" id="PF14742">
    <property type="entry name" value="GDE_N_bis"/>
    <property type="match status" value="1"/>
</dbReference>
<reference evidence="4 6" key="2">
    <citation type="submission" date="2023-07" db="EMBL/GenBank/DDBJ databases">
        <title>Genomic Encyclopedia of Type Strains, Phase IV (KMG-IV): sequencing the most valuable type-strain genomes for metagenomic binning, comparative biology and taxonomic classification.</title>
        <authorList>
            <person name="Goeker M."/>
        </authorList>
    </citation>
    <scope>NUCLEOTIDE SEQUENCE [LARGE SCALE GENOMIC DNA]</scope>
    <source>
        <strain evidence="4 6">DSM 338</strain>
    </source>
</reference>
<gene>
    <name evidence="4" type="ORF">GGQ86_000134</name>
    <name evidence="3" type="ORF">XFLAVUS301_21960</name>
</gene>